<sequence length="133" mass="13740">MSPIRRPRPIAWIAAFAVMLAALAPTLTHALSWVSGAQVKWTEVCTVAGVKLVAVSDDGGDPAGSSDGGLNGLQVDHCPYCHPHAGSFALPPADVPALRVPAGGEPLPPLFLNASRPLFAWASIQPRAPPHAA</sequence>
<keyword evidence="2" id="KW-1185">Reference proteome</keyword>
<dbReference type="Pfam" id="PF11162">
    <property type="entry name" value="DUF2946"/>
    <property type="match status" value="1"/>
</dbReference>
<evidence type="ECO:0000313" key="2">
    <source>
        <dbReference type="Proteomes" id="UP000307956"/>
    </source>
</evidence>
<dbReference type="AlphaFoldDB" id="A0A4S4AML8"/>
<dbReference type="RefSeq" id="WP_136385116.1">
    <property type="nucleotide sequence ID" value="NZ_SSOD01000008.1"/>
</dbReference>
<dbReference type="InterPro" id="IPR021333">
    <property type="entry name" value="DUF2946"/>
</dbReference>
<reference evidence="1 2" key="1">
    <citation type="submission" date="2019-04" db="EMBL/GenBank/DDBJ databases">
        <title>Azoarcus rhizosphaerae sp. nov. isolated from rhizosphere of Ficus religiosa.</title>
        <authorList>
            <person name="Lin S.-Y."/>
            <person name="Hameed A."/>
            <person name="Hsu Y.-H."/>
            <person name="Young C.-C."/>
        </authorList>
    </citation>
    <scope>NUCLEOTIDE SEQUENCE [LARGE SCALE GENOMIC DNA]</scope>
    <source>
        <strain evidence="1 2">CC-YHH848</strain>
    </source>
</reference>
<name>A0A4S4AML8_9RHOO</name>
<proteinExistence type="predicted"/>
<gene>
    <name evidence="1" type="ORF">E6O51_11390</name>
</gene>
<dbReference type="OrthoDB" id="8536886at2"/>
<dbReference type="EMBL" id="SSOD01000008">
    <property type="protein sequence ID" value="THF60841.1"/>
    <property type="molecule type" value="Genomic_DNA"/>
</dbReference>
<protein>
    <submittedName>
        <fullName evidence="1">DUF2946 domain-containing protein</fullName>
    </submittedName>
</protein>
<dbReference type="Proteomes" id="UP000307956">
    <property type="component" value="Unassembled WGS sequence"/>
</dbReference>
<organism evidence="1 2">
    <name type="scientific">Pseudothauera rhizosphaerae</name>
    <dbReference type="NCBI Taxonomy" id="2565932"/>
    <lineage>
        <taxon>Bacteria</taxon>
        <taxon>Pseudomonadati</taxon>
        <taxon>Pseudomonadota</taxon>
        <taxon>Betaproteobacteria</taxon>
        <taxon>Rhodocyclales</taxon>
        <taxon>Zoogloeaceae</taxon>
        <taxon>Pseudothauera</taxon>
    </lineage>
</organism>
<accession>A0A4S4AML8</accession>
<evidence type="ECO:0000313" key="1">
    <source>
        <dbReference type="EMBL" id="THF60841.1"/>
    </source>
</evidence>
<comment type="caution">
    <text evidence="1">The sequence shown here is derived from an EMBL/GenBank/DDBJ whole genome shotgun (WGS) entry which is preliminary data.</text>
</comment>